<protein>
    <submittedName>
        <fullName evidence="2">Porin</fullName>
    </submittedName>
</protein>
<sequence length="502" mass="55085">MDNKTKQLYAEPGANRTKLGSFTKVEEPAAAPAADPKELEALRRDLEQKTNDIAVLKEHVFEQKKDAAEVKLGEKGLEFESKDGNFKAALTGRLQVDSQVNVDGNNPAANAATATTNQLADSTNIRRARIGIEGTFFKNYDYKFEYDFSRGNGTAAAGITDAYINWKLFDPFAVKFGQFKEPFSLEEATSNRYLTFIERNMAVNSFSDNPNAYKVGFGANYVQERFALMTAVQTEPVGGGWAYNTSVNTNGNNNRNNGSGDTGWDITGRLVGRPWLHSERKFLHIGASGSYRSVNNNYLGNGTFNNGGMTFTATPDGNVDRTALLTTGNLTSGTPGAAGFRQVSGITRFAAESAFVYKSFSAQAEYLQTNINGTGYGSGETLDGYYGYVSYFMTGESRAYKAKTGAWDRIKPAHNFDMKNGWGAWEVAFGYDNLNLTDNLIKGGSAQTAKAALNWYPNSHMRMMANYIHVLDMNTTGNTNARALAFNGTNLDMVELRAQVDW</sequence>
<dbReference type="Gene3D" id="2.40.160.10">
    <property type="entry name" value="Porin"/>
    <property type="match status" value="1"/>
</dbReference>
<proteinExistence type="predicted"/>
<dbReference type="Proteomes" id="UP000197019">
    <property type="component" value="Chromosome"/>
</dbReference>
<evidence type="ECO:0000313" key="2">
    <source>
        <dbReference type="EMBL" id="ASF44681.1"/>
    </source>
</evidence>
<keyword evidence="3" id="KW-1185">Reference proteome</keyword>
<gene>
    <name evidence="2" type="ORF">CEK71_00595</name>
</gene>
<feature type="region of interest" description="Disordered" evidence="1">
    <location>
        <begin position="1"/>
        <end position="37"/>
    </location>
</feature>
<dbReference type="OrthoDB" id="9807854at2"/>
<dbReference type="InterPro" id="IPR023614">
    <property type="entry name" value="Porin_dom_sf"/>
</dbReference>
<dbReference type="KEGG" id="mpsy:CEK71_00595"/>
<dbReference type="AlphaFoldDB" id="A0A1Z4BTP3"/>
<dbReference type="SUPFAM" id="SSF56935">
    <property type="entry name" value="Porins"/>
    <property type="match status" value="1"/>
</dbReference>
<accession>A0A1Z4BTP3</accession>
<dbReference type="InterPro" id="IPR010870">
    <property type="entry name" value="Porin_O/P"/>
</dbReference>
<dbReference type="EMBL" id="CP022129">
    <property type="protein sequence ID" value="ASF44681.1"/>
    <property type="molecule type" value="Genomic_DNA"/>
</dbReference>
<evidence type="ECO:0000313" key="3">
    <source>
        <dbReference type="Proteomes" id="UP000197019"/>
    </source>
</evidence>
<reference evidence="2 3" key="1">
    <citation type="submission" date="2017-06" db="EMBL/GenBank/DDBJ databases">
        <title>Genome Sequencing of the methanotroph Methylovulum psychrotolerants str. HV10-M2 isolated from a high-altitude environment.</title>
        <authorList>
            <person name="Mateos-Rivera A."/>
        </authorList>
    </citation>
    <scope>NUCLEOTIDE SEQUENCE [LARGE SCALE GENOMIC DNA]</scope>
    <source>
        <strain evidence="2 3">HV10_M2</strain>
    </source>
</reference>
<evidence type="ECO:0000256" key="1">
    <source>
        <dbReference type="SAM" id="MobiDB-lite"/>
    </source>
</evidence>
<organism evidence="2 3">
    <name type="scientific">Methylovulum psychrotolerans</name>
    <dbReference type="NCBI Taxonomy" id="1704499"/>
    <lineage>
        <taxon>Bacteria</taxon>
        <taxon>Pseudomonadati</taxon>
        <taxon>Pseudomonadota</taxon>
        <taxon>Gammaproteobacteria</taxon>
        <taxon>Methylococcales</taxon>
        <taxon>Methylococcaceae</taxon>
        <taxon>Methylovulum</taxon>
    </lineage>
</organism>
<dbReference type="Pfam" id="PF07396">
    <property type="entry name" value="Porin_O_P"/>
    <property type="match status" value="1"/>
</dbReference>
<name>A0A1Z4BTP3_9GAMM</name>